<dbReference type="PANTHER" id="PTHR34068">
    <property type="entry name" value="UPF0145 PROTEIN YBJQ"/>
    <property type="match status" value="1"/>
</dbReference>
<dbReference type="AlphaFoldDB" id="A0A382FYK7"/>
<dbReference type="InterPro" id="IPR002765">
    <property type="entry name" value="UPF0145_YbjQ-like"/>
</dbReference>
<organism evidence="4">
    <name type="scientific">marine metagenome</name>
    <dbReference type="NCBI Taxonomy" id="408172"/>
    <lineage>
        <taxon>unclassified sequences</taxon>
        <taxon>metagenomes</taxon>
        <taxon>ecological metagenomes</taxon>
    </lineage>
</organism>
<accession>A0A382FYK7</accession>
<keyword evidence="3" id="KW-0812">Transmembrane</keyword>
<dbReference type="PROSITE" id="PS50088">
    <property type="entry name" value="ANK_REPEAT"/>
    <property type="match status" value="1"/>
</dbReference>
<feature type="region of interest" description="Disordered" evidence="2">
    <location>
        <begin position="87"/>
        <end position="127"/>
    </location>
</feature>
<dbReference type="PANTHER" id="PTHR34068:SF2">
    <property type="entry name" value="UPF0145 PROTEIN SCO3412"/>
    <property type="match status" value="1"/>
</dbReference>
<dbReference type="Gene3D" id="3.30.110.70">
    <property type="entry name" value="Hypothetical protein apc22750. Chain B"/>
    <property type="match status" value="1"/>
</dbReference>
<dbReference type="EMBL" id="UINC01052627">
    <property type="protein sequence ID" value="SVB68166.1"/>
    <property type="molecule type" value="Genomic_DNA"/>
</dbReference>
<dbReference type="Gene3D" id="1.25.40.20">
    <property type="entry name" value="Ankyrin repeat-containing domain"/>
    <property type="match status" value="1"/>
</dbReference>
<dbReference type="InterPro" id="IPR002110">
    <property type="entry name" value="Ankyrin_rpt"/>
</dbReference>
<name>A0A382FYK7_9ZZZZ</name>
<dbReference type="InterPro" id="IPR036770">
    <property type="entry name" value="Ankyrin_rpt-contain_sf"/>
</dbReference>
<evidence type="ECO:0000256" key="1">
    <source>
        <dbReference type="ARBA" id="ARBA00010751"/>
    </source>
</evidence>
<dbReference type="InterPro" id="IPR035439">
    <property type="entry name" value="UPF0145_dom_sf"/>
</dbReference>
<keyword evidence="3" id="KW-1133">Transmembrane helix</keyword>
<sequence length="280" mass="30407">MKKITLYLSLFAYSTVLMAQPAKPDLSIVDAAAKGDLEKVRAHLAAGTDINERAGEHESTALHAAAYYGNLEIVKFLIEKGADMNAKNKHGQTPRDVAWHDHENREKFSEPDRESKRKAGEFIESKGGEQGKSPLRFLAFLPCLIPIFLVLGIIYAIKTKPKAEAMPTSTKKFIVVTSPTIPGKKIVRTLGLVRGNTIRARHVGKDIMAGLRNIVGGEVTEYAKLLAESREQALDRMLVEAEGLGANAIVSVAFTTSVIMGGAAEMMAYGTAVVVEEEES</sequence>
<protein>
    <submittedName>
        <fullName evidence="4">Uncharacterized protein</fullName>
    </submittedName>
</protein>
<dbReference type="SUPFAM" id="SSF48403">
    <property type="entry name" value="Ankyrin repeat"/>
    <property type="match status" value="1"/>
</dbReference>
<dbReference type="SMART" id="SM00248">
    <property type="entry name" value="ANK"/>
    <property type="match status" value="1"/>
</dbReference>
<dbReference type="Pfam" id="PF12796">
    <property type="entry name" value="Ank_2"/>
    <property type="match status" value="1"/>
</dbReference>
<feature type="compositionally biased region" description="Basic and acidic residues" evidence="2">
    <location>
        <begin position="97"/>
        <end position="127"/>
    </location>
</feature>
<dbReference type="HAMAP" id="MF_00338">
    <property type="entry name" value="UPF0145"/>
    <property type="match status" value="1"/>
</dbReference>
<evidence type="ECO:0000256" key="3">
    <source>
        <dbReference type="SAM" id="Phobius"/>
    </source>
</evidence>
<keyword evidence="3" id="KW-0472">Membrane</keyword>
<dbReference type="SUPFAM" id="SSF117782">
    <property type="entry name" value="YbjQ-like"/>
    <property type="match status" value="1"/>
</dbReference>
<proteinExistence type="inferred from homology"/>
<dbReference type="Pfam" id="PF01906">
    <property type="entry name" value="YbjQ_1"/>
    <property type="match status" value="1"/>
</dbReference>
<gene>
    <name evidence="4" type="ORF">METZ01_LOCUS221020</name>
</gene>
<feature type="transmembrane region" description="Helical" evidence="3">
    <location>
        <begin position="137"/>
        <end position="157"/>
    </location>
</feature>
<reference evidence="4" key="1">
    <citation type="submission" date="2018-05" db="EMBL/GenBank/DDBJ databases">
        <authorList>
            <person name="Lanie J.A."/>
            <person name="Ng W.-L."/>
            <person name="Kazmierczak K.M."/>
            <person name="Andrzejewski T.M."/>
            <person name="Davidsen T.M."/>
            <person name="Wayne K.J."/>
            <person name="Tettelin H."/>
            <person name="Glass J.I."/>
            <person name="Rusch D."/>
            <person name="Podicherti R."/>
            <person name="Tsui H.-C.T."/>
            <person name="Winkler M.E."/>
        </authorList>
    </citation>
    <scope>NUCLEOTIDE SEQUENCE</scope>
</reference>
<evidence type="ECO:0000313" key="4">
    <source>
        <dbReference type="EMBL" id="SVB68166.1"/>
    </source>
</evidence>
<evidence type="ECO:0000256" key="2">
    <source>
        <dbReference type="SAM" id="MobiDB-lite"/>
    </source>
</evidence>
<dbReference type="PROSITE" id="PS50297">
    <property type="entry name" value="ANK_REP_REGION"/>
    <property type="match status" value="1"/>
</dbReference>
<comment type="similarity">
    <text evidence="1">Belongs to the UPF0145 family.</text>
</comment>